<gene>
    <name evidence="1" type="ORF">FWILDA_LOCUS18512</name>
</gene>
<dbReference type="Proteomes" id="UP001153678">
    <property type="component" value="Unassembled WGS sequence"/>
</dbReference>
<keyword evidence="2" id="KW-1185">Reference proteome</keyword>
<feature type="non-terminal residue" evidence="1">
    <location>
        <position position="56"/>
    </location>
</feature>
<accession>A0A9W4TAZ9</accession>
<organism evidence="1 2">
    <name type="scientific">Funneliformis geosporum</name>
    <dbReference type="NCBI Taxonomy" id="1117311"/>
    <lineage>
        <taxon>Eukaryota</taxon>
        <taxon>Fungi</taxon>
        <taxon>Fungi incertae sedis</taxon>
        <taxon>Mucoromycota</taxon>
        <taxon>Glomeromycotina</taxon>
        <taxon>Glomeromycetes</taxon>
        <taxon>Glomerales</taxon>
        <taxon>Glomeraceae</taxon>
        <taxon>Funneliformis</taxon>
    </lineage>
</organism>
<dbReference type="EMBL" id="CAMKVN010018308">
    <property type="protein sequence ID" value="CAI2198316.1"/>
    <property type="molecule type" value="Genomic_DNA"/>
</dbReference>
<reference evidence="1" key="1">
    <citation type="submission" date="2022-08" db="EMBL/GenBank/DDBJ databases">
        <authorList>
            <person name="Kallberg Y."/>
            <person name="Tangrot J."/>
            <person name="Rosling A."/>
        </authorList>
    </citation>
    <scope>NUCLEOTIDE SEQUENCE</scope>
    <source>
        <strain evidence="1">Wild A</strain>
    </source>
</reference>
<dbReference type="AlphaFoldDB" id="A0A9W4TAZ9"/>
<name>A0A9W4TAZ9_9GLOM</name>
<evidence type="ECO:0000313" key="1">
    <source>
        <dbReference type="EMBL" id="CAI2198316.1"/>
    </source>
</evidence>
<proteinExistence type="predicted"/>
<sequence length="56" mass="6529">MTYQQNIENLLLAHFIKSSHVFSDDEPKDSEEQFEVQSCSKLIDWDGRSNKTINVI</sequence>
<protein>
    <submittedName>
        <fullName evidence="1">5405_t:CDS:1</fullName>
    </submittedName>
</protein>
<comment type="caution">
    <text evidence="1">The sequence shown here is derived from an EMBL/GenBank/DDBJ whole genome shotgun (WGS) entry which is preliminary data.</text>
</comment>
<evidence type="ECO:0000313" key="2">
    <source>
        <dbReference type="Proteomes" id="UP001153678"/>
    </source>
</evidence>